<dbReference type="RefSeq" id="WP_190250004.1">
    <property type="nucleotide sequence ID" value="NZ_BMPI01000010.1"/>
</dbReference>
<dbReference type="EMBL" id="BMPI01000010">
    <property type="protein sequence ID" value="GGM23340.1"/>
    <property type="molecule type" value="Genomic_DNA"/>
</dbReference>
<evidence type="ECO:0000256" key="8">
    <source>
        <dbReference type="ARBA" id="ARBA00023270"/>
    </source>
</evidence>
<evidence type="ECO:0000313" key="10">
    <source>
        <dbReference type="EMBL" id="GGM23340.1"/>
    </source>
</evidence>
<keyword evidence="4" id="KW-0745">Spermidine biosynthesis</keyword>
<reference evidence="10" key="1">
    <citation type="journal article" date="2014" name="Int. J. Syst. Evol. Microbiol.">
        <title>Complete genome sequence of Corynebacterium casei LMG S-19264T (=DSM 44701T), isolated from a smear-ripened cheese.</title>
        <authorList>
            <consortium name="US DOE Joint Genome Institute (JGI-PGF)"/>
            <person name="Walter F."/>
            <person name="Albersmeier A."/>
            <person name="Kalinowski J."/>
            <person name="Ruckert C."/>
        </authorList>
    </citation>
    <scope>NUCLEOTIDE SEQUENCE</scope>
    <source>
        <strain evidence="10">JCM 19831</strain>
    </source>
</reference>
<dbReference type="GO" id="GO:0008295">
    <property type="term" value="P:spermidine biosynthetic process"/>
    <property type="evidence" value="ECO:0007669"/>
    <property type="project" value="UniProtKB-KW"/>
</dbReference>
<comment type="cofactor">
    <cofactor evidence="1">
        <name>pyruvate</name>
        <dbReference type="ChEBI" id="CHEBI:15361"/>
    </cofactor>
</comment>
<keyword evidence="2" id="KW-0210">Decarboxylase</keyword>
<evidence type="ECO:0000256" key="2">
    <source>
        <dbReference type="ARBA" id="ARBA00022793"/>
    </source>
</evidence>
<protein>
    <recommendedName>
        <fullName evidence="12">S-adenosylmethionine decarboxylase</fullName>
    </recommendedName>
</protein>
<evidence type="ECO:0000256" key="6">
    <source>
        <dbReference type="ARBA" id="ARBA00023145"/>
    </source>
</evidence>
<accession>A0A917TJR2</accession>
<dbReference type="Pfam" id="PF02675">
    <property type="entry name" value="AdoMet_dc"/>
    <property type="match status" value="1"/>
</dbReference>
<keyword evidence="8" id="KW-0704">Schiff base</keyword>
<dbReference type="InterPro" id="IPR016067">
    <property type="entry name" value="S-AdoMet_deCO2ase_core"/>
</dbReference>
<keyword evidence="6" id="KW-0865">Zymogen</keyword>
<comment type="caution">
    <text evidence="10">The sequence shown here is derived from an EMBL/GenBank/DDBJ whole genome shotgun (WGS) entry which is preliminary data.</text>
</comment>
<keyword evidence="3" id="KW-0068">Autocatalytic cleavage</keyword>
<dbReference type="Gene3D" id="3.60.90.10">
    <property type="entry name" value="S-adenosylmethionine decarboxylase"/>
    <property type="match status" value="1"/>
</dbReference>
<evidence type="ECO:0000256" key="1">
    <source>
        <dbReference type="ARBA" id="ARBA00001928"/>
    </source>
</evidence>
<organism evidence="10 11">
    <name type="scientific">Dactylosporangium sucinum</name>
    <dbReference type="NCBI Taxonomy" id="1424081"/>
    <lineage>
        <taxon>Bacteria</taxon>
        <taxon>Bacillati</taxon>
        <taxon>Actinomycetota</taxon>
        <taxon>Actinomycetes</taxon>
        <taxon>Micromonosporales</taxon>
        <taxon>Micromonosporaceae</taxon>
        <taxon>Dactylosporangium</taxon>
    </lineage>
</organism>
<gene>
    <name evidence="10" type="ORF">GCM10007977_025680</name>
</gene>
<dbReference type="GO" id="GO:0004014">
    <property type="term" value="F:adenosylmethionine decarboxylase activity"/>
    <property type="evidence" value="ECO:0007669"/>
    <property type="project" value="InterPro"/>
</dbReference>
<sequence length="142" mass="15016">MGAALTEAGTPGGLWGIELVLDLEGCDQAVISSGRHIRHFARALCDEIGMTPHGAPVCERFALDNPEAAGYSLVQLITTSSISAHFAENTGRAFVNVFSCKPFDTDAATRFILDFFHAQHHRAQVLHRGALSADAVPGGAAT</sequence>
<evidence type="ECO:0000256" key="7">
    <source>
        <dbReference type="ARBA" id="ARBA00023239"/>
    </source>
</evidence>
<evidence type="ECO:0000256" key="3">
    <source>
        <dbReference type="ARBA" id="ARBA00022813"/>
    </source>
</evidence>
<dbReference type="AlphaFoldDB" id="A0A917TJR2"/>
<proteinExistence type="predicted"/>
<evidence type="ECO:0000313" key="11">
    <source>
        <dbReference type="Proteomes" id="UP000642070"/>
    </source>
</evidence>
<evidence type="ECO:0000256" key="9">
    <source>
        <dbReference type="ARBA" id="ARBA00023317"/>
    </source>
</evidence>
<evidence type="ECO:0000256" key="4">
    <source>
        <dbReference type="ARBA" id="ARBA00023066"/>
    </source>
</evidence>
<keyword evidence="11" id="KW-1185">Reference proteome</keyword>
<keyword evidence="9" id="KW-0670">Pyruvate</keyword>
<dbReference type="InterPro" id="IPR003826">
    <property type="entry name" value="AdoMetDC_fam_prok"/>
</dbReference>
<dbReference type="SUPFAM" id="SSF56276">
    <property type="entry name" value="S-adenosylmethionine decarboxylase"/>
    <property type="match status" value="1"/>
</dbReference>
<keyword evidence="7" id="KW-0456">Lyase</keyword>
<keyword evidence="5" id="KW-0620">Polyamine biosynthesis</keyword>
<name>A0A917TJR2_9ACTN</name>
<dbReference type="Proteomes" id="UP000642070">
    <property type="component" value="Unassembled WGS sequence"/>
</dbReference>
<evidence type="ECO:0000256" key="5">
    <source>
        <dbReference type="ARBA" id="ARBA00023115"/>
    </source>
</evidence>
<evidence type="ECO:0008006" key="12">
    <source>
        <dbReference type="Google" id="ProtNLM"/>
    </source>
</evidence>
<reference evidence="10" key="2">
    <citation type="submission" date="2020-09" db="EMBL/GenBank/DDBJ databases">
        <authorList>
            <person name="Sun Q."/>
            <person name="Ohkuma M."/>
        </authorList>
    </citation>
    <scope>NUCLEOTIDE SEQUENCE</scope>
    <source>
        <strain evidence="10">JCM 19831</strain>
    </source>
</reference>